<organism evidence="3 4">
    <name type="scientific">Tianweitania sediminis</name>
    <dbReference type="NCBI Taxonomy" id="1502156"/>
    <lineage>
        <taxon>Bacteria</taxon>
        <taxon>Pseudomonadati</taxon>
        <taxon>Pseudomonadota</taxon>
        <taxon>Alphaproteobacteria</taxon>
        <taxon>Hyphomicrobiales</taxon>
        <taxon>Phyllobacteriaceae</taxon>
        <taxon>Tianweitania</taxon>
    </lineage>
</organism>
<name>A0A8J7UK96_9HYPH</name>
<reference evidence="3" key="1">
    <citation type="submission" date="2021-03" db="EMBL/GenBank/DDBJ databases">
        <title>Genome sequencing and assembly of Tianweitania sediminis.</title>
        <authorList>
            <person name="Chhetri G."/>
        </authorList>
    </citation>
    <scope>NUCLEOTIDE SEQUENCE</scope>
    <source>
        <strain evidence="3">Z8</strain>
    </source>
</reference>
<dbReference type="InterPro" id="IPR017938">
    <property type="entry name" value="Riboflavin_synthase-like_b-brl"/>
</dbReference>
<sequence length="252" mass="27394">MIPMNDSSAAADKPLTTRIKHELVRRRLTVKAVDRLSPGMVRILLGGDELKGFTSAAPDDHIKLFFGDDMRDFTPRFYDPEENTLAVDFVLHAGGPAGDFAARAKVGDHLTIGGPRGSLVVSDEVTRWLLIGDETALPAIARRLEELRPGNRAQAVVVVADPDEEQPLTSPADCRVTWVHRPASQAGDATAVIDVVRALLLTPDTFIFVGAEASVAKALRHHLLERGHPRAWIKAAGYWVKGAPGEHQPLDD</sequence>
<dbReference type="GO" id="GO:0016491">
    <property type="term" value="F:oxidoreductase activity"/>
    <property type="evidence" value="ECO:0007669"/>
    <property type="project" value="InterPro"/>
</dbReference>
<dbReference type="InterPro" id="IPR007037">
    <property type="entry name" value="SIP_rossman_dom"/>
</dbReference>
<accession>A0A8J7UK96</accession>
<dbReference type="CDD" id="cd06193">
    <property type="entry name" value="siderophore_interacting"/>
    <property type="match status" value="1"/>
</dbReference>
<evidence type="ECO:0000313" key="4">
    <source>
        <dbReference type="Proteomes" id="UP000666240"/>
    </source>
</evidence>
<evidence type="ECO:0000256" key="1">
    <source>
        <dbReference type="ARBA" id="ARBA00035644"/>
    </source>
</evidence>
<keyword evidence="4" id="KW-1185">Reference proteome</keyword>
<dbReference type="AlphaFoldDB" id="A0A8J7UK96"/>
<proteinExistence type="inferred from homology"/>
<gene>
    <name evidence="3" type="ORF">J5Y06_19885</name>
</gene>
<dbReference type="InterPro" id="IPR017927">
    <property type="entry name" value="FAD-bd_FR_type"/>
</dbReference>
<dbReference type="PROSITE" id="PS51384">
    <property type="entry name" value="FAD_FR"/>
    <property type="match status" value="1"/>
</dbReference>
<dbReference type="InterPro" id="IPR039374">
    <property type="entry name" value="SIP_fam"/>
</dbReference>
<dbReference type="Pfam" id="PF08021">
    <property type="entry name" value="FAD_binding_9"/>
    <property type="match status" value="2"/>
</dbReference>
<dbReference type="Proteomes" id="UP000666240">
    <property type="component" value="Unassembled WGS sequence"/>
</dbReference>
<dbReference type="PANTHER" id="PTHR30157:SF0">
    <property type="entry name" value="NADPH-DEPENDENT FERRIC-CHELATE REDUCTASE"/>
    <property type="match status" value="1"/>
</dbReference>
<evidence type="ECO:0000313" key="3">
    <source>
        <dbReference type="EMBL" id="MBP0440913.1"/>
    </source>
</evidence>
<dbReference type="InterPro" id="IPR039261">
    <property type="entry name" value="FNR_nucleotide-bd"/>
</dbReference>
<protein>
    <submittedName>
        <fullName evidence="3">Siderophore-interacting protein</fullName>
    </submittedName>
</protein>
<feature type="domain" description="FAD-binding FR-type" evidence="2">
    <location>
        <begin position="23"/>
        <end position="122"/>
    </location>
</feature>
<dbReference type="SUPFAM" id="SSF63380">
    <property type="entry name" value="Riboflavin synthase domain-like"/>
    <property type="match status" value="1"/>
</dbReference>
<comment type="caution">
    <text evidence="3">The sequence shown here is derived from an EMBL/GenBank/DDBJ whole genome shotgun (WGS) entry which is preliminary data.</text>
</comment>
<dbReference type="Gene3D" id="3.40.50.80">
    <property type="entry name" value="Nucleotide-binding domain of ferredoxin-NADP reductase (FNR) module"/>
    <property type="match status" value="1"/>
</dbReference>
<dbReference type="Pfam" id="PF04954">
    <property type="entry name" value="SIP"/>
    <property type="match status" value="1"/>
</dbReference>
<dbReference type="EMBL" id="JAGIYY010000010">
    <property type="protein sequence ID" value="MBP0440913.1"/>
    <property type="molecule type" value="Genomic_DNA"/>
</dbReference>
<comment type="similarity">
    <text evidence="1">Belongs to the SIP oxidoreductase family.</text>
</comment>
<dbReference type="RefSeq" id="WP_209336946.1">
    <property type="nucleotide sequence ID" value="NZ_JAGIYY010000010.1"/>
</dbReference>
<evidence type="ECO:0000259" key="2">
    <source>
        <dbReference type="PROSITE" id="PS51384"/>
    </source>
</evidence>
<dbReference type="PANTHER" id="PTHR30157">
    <property type="entry name" value="FERRIC REDUCTASE, NADPH-DEPENDENT"/>
    <property type="match status" value="1"/>
</dbReference>
<dbReference type="InterPro" id="IPR013113">
    <property type="entry name" value="SIP_FAD-bd"/>
</dbReference>
<dbReference type="Gene3D" id="2.40.30.10">
    <property type="entry name" value="Translation factors"/>
    <property type="match status" value="2"/>
</dbReference>